<dbReference type="AlphaFoldDB" id="A0A915HWT1"/>
<evidence type="ECO:0000313" key="3">
    <source>
        <dbReference type="WBParaSite" id="nRc.2.0.1.t06265-RA"/>
    </source>
</evidence>
<feature type="region of interest" description="Disordered" evidence="1">
    <location>
        <begin position="1"/>
        <end position="23"/>
    </location>
</feature>
<protein>
    <submittedName>
        <fullName evidence="3">Uncharacterized protein</fullName>
    </submittedName>
</protein>
<name>A0A915HWT1_ROMCU</name>
<dbReference type="Proteomes" id="UP000887565">
    <property type="component" value="Unplaced"/>
</dbReference>
<proteinExistence type="predicted"/>
<reference evidence="3" key="1">
    <citation type="submission" date="2022-11" db="UniProtKB">
        <authorList>
            <consortium name="WormBaseParasite"/>
        </authorList>
    </citation>
    <scope>IDENTIFICATION</scope>
</reference>
<evidence type="ECO:0000256" key="1">
    <source>
        <dbReference type="SAM" id="MobiDB-lite"/>
    </source>
</evidence>
<dbReference type="WBParaSite" id="nRc.2.0.1.t06265-RA">
    <property type="protein sequence ID" value="nRc.2.0.1.t06265-RA"/>
    <property type="gene ID" value="nRc.2.0.1.g06265"/>
</dbReference>
<accession>A0A915HWT1</accession>
<sequence length="264" mass="29193">MSSHDVNPSFPISKSESSFQNTDVVGDKNEAETIDAQNIINNDTPATKCVTPKTAPPIAAKPHNLFFFNSLSRKKRHEVANAASSSPPKMECVPSSTGSHERPSLKRSLTTRTEYLRDHIKSGTATFFGVPDNVDECMQKWTNRRLRHCSRRYGGVKDSIASADFAPSDDFCIDGSRPEIGTISLQSGTGIRGKEYARSISKESQAADDLYLKRIQLLHRRDSVAKMAWDGLSSMIRNRLETDILKNYIPVPVPKFCSVNNGSG</sequence>
<keyword evidence="2" id="KW-1185">Reference proteome</keyword>
<organism evidence="2 3">
    <name type="scientific">Romanomermis culicivorax</name>
    <name type="common">Nematode worm</name>
    <dbReference type="NCBI Taxonomy" id="13658"/>
    <lineage>
        <taxon>Eukaryota</taxon>
        <taxon>Metazoa</taxon>
        <taxon>Ecdysozoa</taxon>
        <taxon>Nematoda</taxon>
        <taxon>Enoplea</taxon>
        <taxon>Dorylaimia</taxon>
        <taxon>Mermithida</taxon>
        <taxon>Mermithoidea</taxon>
        <taxon>Mermithidae</taxon>
        <taxon>Romanomermis</taxon>
    </lineage>
</organism>
<feature type="region of interest" description="Disordered" evidence="1">
    <location>
        <begin position="78"/>
        <end position="107"/>
    </location>
</feature>
<evidence type="ECO:0000313" key="2">
    <source>
        <dbReference type="Proteomes" id="UP000887565"/>
    </source>
</evidence>